<evidence type="ECO:0000256" key="9">
    <source>
        <dbReference type="RuleBase" id="RU000673"/>
    </source>
</evidence>
<dbReference type="NCBIfam" id="TIGR00447">
    <property type="entry name" value="pth"/>
    <property type="match status" value="1"/>
</dbReference>
<proteinExistence type="inferred from homology"/>
<feature type="site" description="Discriminates between blocked and unblocked aminoacyl-tRNA" evidence="8">
    <location>
        <position position="10"/>
    </location>
</feature>
<dbReference type="AlphaFoldDB" id="A0A2T5GA33"/>
<evidence type="ECO:0000256" key="6">
    <source>
        <dbReference type="ARBA" id="ARBA00048707"/>
    </source>
</evidence>
<reference evidence="11 12" key="1">
    <citation type="submission" date="2017-08" db="EMBL/GenBank/DDBJ databases">
        <title>Burning lignite coal seam in the remote Altai Mountains harbors a hydrogen-driven thermophilic microbial community.</title>
        <authorList>
            <person name="Kadnikov V.V."/>
            <person name="Mardanov A.V."/>
            <person name="Ivasenko D."/>
            <person name="Beletsky A.V."/>
            <person name="Karnachuk O.V."/>
            <person name="Ravin N.V."/>
        </authorList>
    </citation>
    <scope>NUCLEOTIDE SEQUENCE [LARGE SCALE GENOMIC DNA]</scope>
    <source>
        <strain evidence="11">AL33</strain>
    </source>
</reference>
<keyword evidence="2 8" id="KW-0820">tRNA-binding</keyword>
<dbReference type="PANTHER" id="PTHR17224:SF1">
    <property type="entry name" value="PEPTIDYL-TRNA HYDROLASE"/>
    <property type="match status" value="1"/>
</dbReference>
<dbReference type="Gene3D" id="3.40.50.1470">
    <property type="entry name" value="Peptidyl-tRNA hydrolase"/>
    <property type="match status" value="1"/>
</dbReference>
<keyword evidence="4 8" id="KW-0694">RNA-binding</keyword>
<protein>
    <recommendedName>
        <fullName evidence="7 8">Peptidyl-tRNA hydrolase</fullName>
        <shortName evidence="8">Pth</shortName>
        <ecNumber evidence="1 8">3.1.1.29</ecNumber>
    </recommendedName>
</protein>
<dbReference type="SUPFAM" id="SSF53178">
    <property type="entry name" value="Peptidyl-tRNA hydrolase-like"/>
    <property type="match status" value="1"/>
</dbReference>
<dbReference type="InterPro" id="IPR001328">
    <property type="entry name" value="Pept_tRNA_hydro"/>
</dbReference>
<dbReference type="InterPro" id="IPR018171">
    <property type="entry name" value="Pept_tRNA_hydro_CS"/>
</dbReference>
<dbReference type="GO" id="GO:0005737">
    <property type="term" value="C:cytoplasm"/>
    <property type="evidence" value="ECO:0007669"/>
    <property type="project" value="UniProtKB-SubCell"/>
</dbReference>
<comment type="catalytic activity">
    <reaction evidence="6 8 9">
        <text>an N-acyl-L-alpha-aminoacyl-tRNA + H2O = an N-acyl-L-amino acid + a tRNA + H(+)</text>
        <dbReference type="Rhea" id="RHEA:54448"/>
        <dbReference type="Rhea" id="RHEA-COMP:10123"/>
        <dbReference type="Rhea" id="RHEA-COMP:13883"/>
        <dbReference type="ChEBI" id="CHEBI:15377"/>
        <dbReference type="ChEBI" id="CHEBI:15378"/>
        <dbReference type="ChEBI" id="CHEBI:59874"/>
        <dbReference type="ChEBI" id="CHEBI:78442"/>
        <dbReference type="ChEBI" id="CHEBI:138191"/>
        <dbReference type="EC" id="3.1.1.29"/>
    </reaction>
</comment>
<dbReference type="GO" id="GO:0072344">
    <property type="term" value="P:rescue of stalled ribosome"/>
    <property type="evidence" value="ECO:0007669"/>
    <property type="project" value="UniProtKB-UniRule"/>
</dbReference>
<feature type="binding site" evidence="8">
    <location>
        <position position="67"/>
    </location>
    <ligand>
        <name>tRNA</name>
        <dbReference type="ChEBI" id="CHEBI:17843"/>
    </ligand>
</feature>
<evidence type="ECO:0000256" key="4">
    <source>
        <dbReference type="ARBA" id="ARBA00022884"/>
    </source>
</evidence>
<feature type="binding site" evidence="8">
    <location>
        <position position="113"/>
    </location>
    <ligand>
        <name>tRNA</name>
        <dbReference type="ChEBI" id="CHEBI:17843"/>
    </ligand>
</feature>
<feature type="site" description="Stabilizes the basic form of H active site to accept a proton" evidence="8">
    <location>
        <position position="92"/>
    </location>
</feature>
<comment type="subunit">
    <text evidence="8">Monomer.</text>
</comment>
<feature type="binding site" evidence="8">
    <location>
        <position position="65"/>
    </location>
    <ligand>
        <name>tRNA</name>
        <dbReference type="ChEBI" id="CHEBI:17843"/>
    </ligand>
</feature>
<evidence type="ECO:0000313" key="11">
    <source>
        <dbReference type="EMBL" id="PTQ53051.1"/>
    </source>
</evidence>
<dbReference type="HAMAP" id="MF_00083">
    <property type="entry name" value="Pept_tRNA_hydro_bact"/>
    <property type="match status" value="1"/>
</dbReference>
<comment type="subcellular location">
    <subcellularLocation>
        <location evidence="8">Cytoplasm</location>
    </subcellularLocation>
</comment>
<dbReference type="EMBL" id="PEBV01000017">
    <property type="protein sequence ID" value="PTQ53051.1"/>
    <property type="molecule type" value="Genomic_DNA"/>
</dbReference>
<evidence type="ECO:0000256" key="3">
    <source>
        <dbReference type="ARBA" id="ARBA00022801"/>
    </source>
</evidence>
<dbReference type="PROSITE" id="PS01196">
    <property type="entry name" value="PEPT_TRNA_HYDROL_2"/>
    <property type="match status" value="1"/>
</dbReference>
<dbReference type="RefSeq" id="WP_273000204.1">
    <property type="nucleotide sequence ID" value="NZ_PEBV01000017.1"/>
</dbReference>
<comment type="caution">
    <text evidence="11">The sequence shown here is derived from an EMBL/GenBank/DDBJ whole genome shotgun (WGS) entry which is preliminary data.</text>
</comment>
<dbReference type="Pfam" id="PF01195">
    <property type="entry name" value="Pept_tRNA_hydro"/>
    <property type="match status" value="1"/>
</dbReference>
<dbReference type="InterPro" id="IPR036416">
    <property type="entry name" value="Pept_tRNA_hydro_sf"/>
</dbReference>
<feature type="binding site" evidence="8">
    <location>
        <position position="15"/>
    </location>
    <ligand>
        <name>tRNA</name>
        <dbReference type="ChEBI" id="CHEBI:17843"/>
    </ligand>
</feature>
<dbReference type="GO" id="GO:0000049">
    <property type="term" value="F:tRNA binding"/>
    <property type="evidence" value="ECO:0007669"/>
    <property type="project" value="UniProtKB-UniRule"/>
</dbReference>
<feature type="active site" description="Proton acceptor" evidence="8">
    <location>
        <position position="20"/>
    </location>
</feature>
<dbReference type="GO" id="GO:0004045">
    <property type="term" value="F:peptidyl-tRNA hydrolase activity"/>
    <property type="evidence" value="ECO:0007669"/>
    <property type="project" value="UniProtKB-UniRule"/>
</dbReference>
<dbReference type="PROSITE" id="PS01195">
    <property type="entry name" value="PEPT_TRNA_HYDROL_1"/>
    <property type="match status" value="1"/>
</dbReference>
<dbReference type="CDD" id="cd00462">
    <property type="entry name" value="PTH"/>
    <property type="match status" value="1"/>
</dbReference>
<dbReference type="PANTHER" id="PTHR17224">
    <property type="entry name" value="PEPTIDYL-TRNA HYDROLASE"/>
    <property type="match status" value="1"/>
</dbReference>
<comment type="function">
    <text evidence="8">Hydrolyzes ribosome-free peptidyl-tRNAs (with 1 or more amino acids incorporated), which drop off the ribosome during protein synthesis, or as a result of ribosome stalling.</text>
</comment>
<comment type="similarity">
    <text evidence="5 8 10">Belongs to the PTH family.</text>
</comment>
<gene>
    <name evidence="8" type="primary">pth</name>
    <name evidence="11" type="ORF">HSCHL_2128</name>
</gene>
<comment type="function">
    <text evidence="8">Catalyzes the release of premature peptidyl moieties from peptidyl-tRNA molecules trapped in stalled 50S ribosomal subunits, and thus maintains levels of free tRNAs and 50S ribosomes.</text>
</comment>
<evidence type="ECO:0000256" key="7">
    <source>
        <dbReference type="ARBA" id="ARBA00050038"/>
    </source>
</evidence>
<evidence type="ECO:0000256" key="1">
    <source>
        <dbReference type="ARBA" id="ARBA00013260"/>
    </source>
</evidence>
<sequence>MIRLVVGLGNPGPEYARTRHNAGFWVVDALAADGVVVRREEKWGGELRDVRFGGQRVWLLKPLTYMNRAGDAVGAVARYFGIAPEAIVVVYDDLDLPVGKIRLRLQGGHGGHNGMRSVLAALGTEKVPRLRIGIGRPPAGSVADYVLAPPRPEERAALEAAVERAREALRLAIARDFLAAMNRFNVDGPEAGR</sequence>
<dbReference type="GO" id="GO:0006515">
    <property type="term" value="P:protein quality control for misfolded or incompletely synthesized proteins"/>
    <property type="evidence" value="ECO:0007669"/>
    <property type="project" value="UniProtKB-UniRule"/>
</dbReference>
<dbReference type="Proteomes" id="UP000244180">
    <property type="component" value="Unassembled WGS sequence"/>
</dbReference>
<accession>A0A2T5GA33</accession>
<evidence type="ECO:0000256" key="5">
    <source>
        <dbReference type="ARBA" id="ARBA00038063"/>
    </source>
</evidence>
<dbReference type="FunFam" id="3.40.50.1470:FF:000001">
    <property type="entry name" value="Peptidyl-tRNA hydrolase"/>
    <property type="match status" value="1"/>
</dbReference>
<dbReference type="EC" id="3.1.1.29" evidence="1 8"/>
<keyword evidence="8" id="KW-0963">Cytoplasm</keyword>
<evidence type="ECO:0000256" key="2">
    <source>
        <dbReference type="ARBA" id="ARBA00022555"/>
    </source>
</evidence>
<evidence type="ECO:0000256" key="8">
    <source>
        <dbReference type="HAMAP-Rule" id="MF_00083"/>
    </source>
</evidence>
<name>A0A2T5GA33_HYDSH</name>
<evidence type="ECO:0000256" key="10">
    <source>
        <dbReference type="RuleBase" id="RU004320"/>
    </source>
</evidence>
<keyword evidence="3 8" id="KW-0378">Hydrolase</keyword>
<evidence type="ECO:0000313" key="12">
    <source>
        <dbReference type="Proteomes" id="UP000244180"/>
    </source>
</evidence>
<organism evidence="11 12">
    <name type="scientific">Hydrogenibacillus schlegelii</name>
    <name type="common">Bacillus schlegelii</name>
    <dbReference type="NCBI Taxonomy" id="1484"/>
    <lineage>
        <taxon>Bacteria</taxon>
        <taxon>Bacillati</taxon>
        <taxon>Bacillota</taxon>
        <taxon>Bacilli</taxon>
        <taxon>Bacillales</taxon>
        <taxon>Bacillales Family X. Incertae Sedis</taxon>
        <taxon>Hydrogenibacillus</taxon>
    </lineage>
</organism>